<accession>A0ABV5K4W2</accession>
<feature type="compositionally biased region" description="Basic residues" evidence="1">
    <location>
        <begin position="49"/>
        <end position="60"/>
    </location>
</feature>
<evidence type="ECO:0000313" key="3">
    <source>
        <dbReference type="EMBL" id="MFB9311740.1"/>
    </source>
</evidence>
<keyword evidence="2" id="KW-0812">Transmembrane</keyword>
<proteinExistence type="predicted"/>
<keyword evidence="2" id="KW-0472">Membrane</keyword>
<name>A0ABV5K4W2_9ACTN</name>
<comment type="caution">
    <text evidence="3">The sequence shown here is derived from an EMBL/GenBank/DDBJ whole genome shotgun (WGS) entry which is preliminary data.</text>
</comment>
<sequence length="104" mass="11626">MVLLWLVPTVVVTVVAMLWVGWAGREGRGEVDREVALRRVARALDPSPRRRVLSRSRRRPLPSYVAPARRERSTGVAVRPSRPATRPATAPTPVVPTEQQRRAS</sequence>
<dbReference type="Proteomes" id="UP001589750">
    <property type="component" value="Unassembled WGS sequence"/>
</dbReference>
<evidence type="ECO:0008006" key="5">
    <source>
        <dbReference type="Google" id="ProtNLM"/>
    </source>
</evidence>
<gene>
    <name evidence="3" type="ORF">ACFFRI_01680</name>
</gene>
<keyword evidence="4" id="KW-1185">Reference proteome</keyword>
<dbReference type="RefSeq" id="WP_140011028.1">
    <property type="nucleotide sequence ID" value="NZ_JBHMDG010000002.1"/>
</dbReference>
<organism evidence="3 4">
    <name type="scientific">Nocardioides plantarum</name>
    <dbReference type="NCBI Taxonomy" id="29299"/>
    <lineage>
        <taxon>Bacteria</taxon>
        <taxon>Bacillati</taxon>
        <taxon>Actinomycetota</taxon>
        <taxon>Actinomycetes</taxon>
        <taxon>Propionibacteriales</taxon>
        <taxon>Nocardioidaceae</taxon>
        <taxon>Nocardioides</taxon>
    </lineage>
</organism>
<reference evidence="3 4" key="1">
    <citation type="submission" date="2024-09" db="EMBL/GenBank/DDBJ databases">
        <authorList>
            <person name="Sun Q."/>
            <person name="Mori K."/>
        </authorList>
    </citation>
    <scope>NUCLEOTIDE SEQUENCE [LARGE SCALE GENOMIC DNA]</scope>
    <source>
        <strain evidence="3 4">JCM 9626</strain>
    </source>
</reference>
<feature type="compositionally biased region" description="Low complexity" evidence="1">
    <location>
        <begin position="76"/>
        <end position="97"/>
    </location>
</feature>
<evidence type="ECO:0000313" key="4">
    <source>
        <dbReference type="Proteomes" id="UP001589750"/>
    </source>
</evidence>
<dbReference type="EMBL" id="JBHMDG010000002">
    <property type="protein sequence ID" value="MFB9311740.1"/>
    <property type="molecule type" value="Genomic_DNA"/>
</dbReference>
<feature type="region of interest" description="Disordered" evidence="1">
    <location>
        <begin position="47"/>
        <end position="104"/>
    </location>
</feature>
<evidence type="ECO:0000256" key="1">
    <source>
        <dbReference type="SAM" id="MobiDB-lite"/>
    </source>
</evidence>
<evidence type="ECO:0000256" key="2">
    <source>
        <dbReference type="SAM" id="Phobius"/>
    </source>
</evidence>
<feature type="transmembrane region" description="Helical" evidence="2">
    <location>
        <begin position="6"/>
        <end position="24"/>
    </location>
</feature>
<keyword evidence="2" id="KW-1133">Transmembrane helix</keyword>
<protein>
    <recommendedName>
        <fullName evidence="5">Secreted protein</fullName>
    </recommendedName>
</protein>